<dbReference type="GO" id="GO:0035269">
    <property type="term" value="P:protein O-linked glycosylation via mannose"/>
    <property type="evidence" value="ECO:0007669"/>
    <property type="project" value="TreeGrafter"/>
</dbReference>
<dbReference type="RefSeq" id="WP_089272861.1">
    <property type="nucleotide sequence ID" value="NZ_FZOC01000002.1"/>
</dbReference>
<gene>
    <name evidence="5" type="ORF">SAMN04488503_1272</name>
</gene>
<dbReference type="PROSITE" id="PS50005">
    <property type="entry name" value="TPR"/>
    <property type="match status" value="1"/>
</dbReference>
<feature type="transmembrane region" description="Helical" evidence="4">
    <location>
        <begin position="131"/>
        <end position="153"/>
    </location>
</feature>
<keyword evidence="6" id="KW-1185">Reference proteome</keyword>
<dbReference type="SMART" id="SM00028">
    <property type="entry name" value="TPR"/>
    <property type="match status" value="4"/>
</dbReference>
<proteinExistence type="predicted"/>
<dbReference type="InterPro" id="IPR019734">
    <property type="entry name" value="TPR_rpt"/>
</dbReference>
<dbReference type="EMBL" id="FZOC01000002">
    <property type="protein sequence ID" value="SNR78654.1"/>
    <property type="molecule type" value="Genomic_DNA"/>
</dbReference>
<evidence type="ECO:0000313" key="6">
    <source>
        <dbReference type="Proteomes" id="UP000198324"/>
    </source>
</evidence>
<dbReference type="AlphaFoldDB" id="A0A238Z755"/>
<feature type="transmembrane region" description="Helical" evidence="4">
    <location>
        <begin position="389"/>
        <end position="408"/>
    </location>
</feature>
<feature type="transmembrane region" description="Helical" evidence="4">
    <location>
        <begin position="106"/>
        <end position="124"/>
    </location>
</feature>
<keyword evidence="2 3" id="KW-0802">TPR repeat</keyword>
<feature type="repeat" description="TPR" evidence="3">
    <location>
        <begin position="434"/>
        <end position="467"/>
    </location>
</feature>
<dbReference type="InterPro" id="IPR011990">
    <property type="entry name" value="TPR-like_helical_dom_sf"/>
</dbReference>
<dbReference type="Proteomes" id="UP000198324">
    <property type="component" value="Unassembled WGS sequence"/>
</dbReference>
<dbReference type="Gene3D" id="1.25.40.10">
    <property type="entry name" value="Tetratricopeptide repeat domain"/>
    <property type="match status" value="1"/>
</dbReference>
<dbReference type="InterPro" id="IPR052346">
    <property type="entry name" value="O-mannosyl-transferase_TMTC"/>
</dbReference>
<dbReference type="PANTHER" id="PTHR44227">
    <property type="match status" value="1"/>
</dbReference>
<name>A0A238Z755_9BACT</name>
<keyword evidence="4" id="KW-1133">Transmembrane helix</keyword>
<feature type="transmembrane region" description="Helical" evidence="4">
    <location>
        <begin position="20"/>
        <end position="38"/>
    </location>
</feature>
<feature type="transmembrane region" description="Helical" evidence="4">
    <location>
        <begin position="241"/>
        <end position="257"/>
    </location>
</feature>
<keyword evidence="4" id="KW-0472">Membrane</keyword>
<feature type="transmembrane region" description="Helical" evidence="4">
    <location>
        <begin position="187"/>
        <end position="211"/>
    </location>
</feature>
<evidence type="ECO:0000256" key="1">
    <source>
        <dbReference type="ARBA" id="ARBA00022737"/>
    </source>
</evidence>
<evidence type="ECO:0000313" key="5">
    <source>
        <dbReference type="EMBL" id="SNR78654.1"/>
    </source>
</evidence>
<feature type="transmembrane region" description="Helical" evidence="4">
    <location>
        <begin position="159"/>
        <end position="175"/>
    </location>
</feature>
<keyword evidence="4" id="KW-0812">Transmembrane</keyword>
<keyword evidence="1" id="KW-0677">Repeat</keyword>
<dbReference type="PANTHER" id="PTHR44227:SF3">
    <property type="entry name" value="PROTEIN O-MANNOSYL-TRANSFERASE TMTC4"/>
    <property type="match status" value="1"/>
</dbReference>
<dbReference type="GO" id="GO:0030968">
    <property type="term" value="P:endoplasmic reticulum unfolded protein response"/>
    <property type="evidence" value="ECO:0007669"/>
    <property type="project" value="TreeGrafter"/>
</dbReference>
<dbReference type="GO" id="GO:0000030">
    <property type="term" value="F:mannosyltransferase activity"/>
    <property type="evidence" value="ECO:0007669"/>
    <property type="project" value="TreeGrafter"/>
</dbReference>
<evidence type="ECO:0000256" key="4">
    <source>
        <dbReference type="SAM" id="Phobius"/>
    </source>
</evidence>
<dbReference type="Pfam" id="PF14559">
    <property type="entry name" value="TPR_19"/>
    <property type="match status" value="1"/>
</dbReference>
<reference evidence="5 6" key="1">
    <citation type="submission" date="2017-06" db="EMBL/GenBank/DDBJ databases">
        <authorList>
            <person name="Kim H.J."/>
            <person name="Triplett B.A."/>
        </authorList>
    </citation>
    <scope>NUCLEOTIDE SEQUENCE [LARGE SCALE GENOMIC DNA]</scope>
    <source>
        <strain evidence="5 6">DSM 13116</strain>
    </source>
</reference>
<organism evidence="5 6">
    <name type="scientific">Humidesulfovibrio mexicanus</name>
    <dbReference type="NCBI Taxonomy" id="147047"/>
    <lineage>
        <taxon>Bacteria</taxon>
        <taxon>Pseudomonadati</taxon>
        <taxon>Thermodesulfobacteriota</taxon>
        <taxon>Desulfovibrionia</taxon>
        <taxon>Desulfovibrionales</taxon>
        <taxon>Desulfovibrionaceae</taxon>
        <taxon>Humidesulfovibrio</taxon>
    </lineage>
</organism>
<evidence type="ECO:0000256" key="3">
    <source>
        <dbReference type="PROSITE-ProRule" id="PRU00339"/>
    </source>
</evidence>
<dbReference type="OrthoDB" id="127293at2"/>
<sequence length="590" mass="64690">MSHTPPPVPQAPGPLSACAPRWPLLFCLLAVAAAVLAYRDVGFFGFCNLDDSVYVTENRLVLSGLSWDTVRRAFVPDNTGYLSPLVTLSFVLDAQAFGFWAGGFHLVNLAWHVANVVLFFWLVLRLSDSRIAALLAAALLAVHPAHVEAVAWISARKDMLSTFFGLAAIHIYIGWARRPRASLNAGLHAAHVLSLMAKPMLVTLPGLLVLLDFWPLRRLGAAKGGVLPDWRELAARVREKSLLLALGVLAAFVALSTHMQTFDRLDPGLGLKVANALASCAGYLKLLVWPSNQALVYPFPESVPLAHSLGGQGLVLGLTALCVWQVRRRPYLLVGWLWFLCALIPVIMPPRVGMHVAMADRWAYVPFLGLYLALGCLVAEAFSALRRPWARVALCLALLAPLAALTLVQQRQLATWATPSTIYEQALRVTRKSHVVLNNYGGIKVAEGDDAAAEELYREALRLHPTYDACLYNLGLLCMRGERFDEALDFLTRARPEMKRVGKEYEAMRAMAHCLARLGRSGEAQVLYLGCLELEPGKLDAWLDWAKLAEVLGQRDRALGLYRMSLTVAPGNPNGLDGVRRLEAPAPSLP</sequence>
<dbReference type="SUPFAM" id="SSF48452">
    <property type="entry name" value="TPR-like"/>
    <property type="match status" value="1"/>
</dbReference>
<evidence type="ECO:0000256" key="2">
    <source>
        <dbReference type="ARBA" id="ARBA00022803"/>
    </source>
</evidence>
<feature type="transmembrane region" description="Helical" evidence="4">
    <location>
        <begin position="362"/>
        <end position="382"/>
    </location>
</feature>
<protein>
    <submittedName>
        <fullName evidence="5">Tfp pilus assembly protein PilF</fullName>
    </submittedName>
</protein>
<feature type="transmembrane region" description="Helical" evidence="4">
    <location>
        <begin position="306"/>
        <end position="324"/>
    </location>
</feature>
<feature type="transmembrane region" description="Helical" evidence="4">
    <location>
        <begin position="331"/>
        <end position="350"/>
    </location>
</feature>
<accession>A0A238Z755</accession>